<feature type="region of interest" description="Disordered" evidence="1">
    <location>
        <begin position="108"/>
        <end position="141"/>
    </location>
</feature>
<organism evidence="3 4">
    <name type="scientific">Purpureocillium lilacinum</name>
    <name type="common">Paecilomyces lilacinus</name>
    <dbReference type="NCBI Taxonomy" id="33203"/>
    <lineage>
        <taxon>Eukaryota</taxon>
        <taxon>Fungi</taxon>
        <taxon>Dikarya</taxon>
        <taxon>Ascomycota</taxon>
        <taxon>Pezizomycotina</taxon>
        <taxon>Sordariomycetes</taxon>
        <taxon>Hypocreomycetidae</taxon>
        <taxon>Hypocreales</taxon>
        <taxon>Ophiocordycipitaceae</taxon>
        <taxon>Purpureocillium</taxon>
    </lineage>
</organism>
<dbReference type="Proteomes" id="UP000245956">
    <property type="component" value="Unassembled WGS sequence"/>
</dbReference>
<name>A0A2U3DZ52_PURLI</name>
<proteinExistence type="predicted"/>
<reference evidence="3" key="1">
    <citation type="submission" date="2015-05" db="EMBL/GenBank/DDBJ databases">
        <authorList>
            <person name="Wang D.B."/>
            <person name="Wang M."/>
        </authorList>
    </citation>
    <scope>NUCLEOTIDE SEQUENCE</scope>
    <source>
        <strain evidence="3">36-1</strain>
    </source>
</reference>
<feature type="compositionally biased region" description="Basic and acidic residues" evidence="1">
    <location>
        <begin position="114"/>
        <end position="127"/>
    </location>
</feature>
<protein>
    <submittedName>
        <fullName evidence="3">Uncharacterized protein</fullName>
    </submittedName>
</protein>
<evidence type="ECO:0000313" key="2">
    <source>
        <dbReference type="EMBL" id="KAK4088688.1"/>
    </source>
</evidence>
<feature type="compositionally biased region" description="Polar residues" evidence="1">
    <location>
        <begin position="222"/>
        <end position="234"/>
    </location>
</feature>
<reference evidence="2" key="3">
    <citation type="submission" date="2023-11" db="EMBL/GenBank/DDBJ databases">
        <authorList>
            <person name="Beijen E."/>
            <person name="Ohm R.A."/>
        </authorList>
    </citation>
    <scope>NUCLEOTIDE SEQUENCE</scope>
    <source>
        <strain evidence="2">CBS 150709</strain>
    </source>
</reference>
<feature type="compositionally biased region" description="Basic and acidic residues" evidence="1">
    <location>
        <begin position="249"/>
        <end position="260"/>
    </location>
</feature>
<accession>A0A2U3DZ52</accession>
<evidence type="ECO:0000313" key="3">
    <source>
        <dbReference type="EMBL" id="PWI67524.1"/>
    </source>
</evidence>
<evidence type="ECO:0000256" key="1">
    <source>
        <dbReference type="SAM" id="MobiDB-lite"/>
    </source>
</evidence>
<dbReference type="EMBL" id="JAWRVI010000023">
    <property type="protein sequence ID" value="KAK4088688.1"/>
    <property type="molecule type" value="Genomic_DNA"/>
</dbReference>
<comment type="caution">
    <text evidence="3">The sequence shown here is derived from an EMBL/GenBank/DDBJ whole genome shotgun (WGS) entry which is preliminary data.</text>
</comment>
<evidence type="ECO:0000313" key="4">
    <source>
        <dbReference type="Proteomes" id="UP000245956"/>
    </source>
</evidence>
<dbReference type="EMBL" id="LCWV01000018">
    <property type="protein sequence ID" value="PWI67524.1"/>
    <property type="molecule type" value="Genomic_DNA"/>
</dbReference>
<dbReference type="Proteomes" id="UP001287286">
    <property type="component" value="Unassembled WGS sequence"/>
</dbReference>
<reference evidence="3 4" key="2">
    <citation type="journal article" date="2016" name="Front. Microbiol.">
        <title>Genome and transcriptome sequences reveal the specific parasitism of the nematophagous Purpureocillium lilacinum 36-1.</title>
        <authorList>
            <person name="Xie J."/>
            <person name="Li S."/>
            <person name="Mo C."/>
            <person name="Xiao X."/>
            <person name="Peng D."/>
            <person name="Wang G."/>
            <person name="Xiao Y."/>
        </authorList>
    </citation>
    <scope>NUCLEOTIDE SEQUENCE [LARGE SCALE GENOMIC DNA]</scope>
    <source>
        <strain evidence="3 4">36-1</strain>
    </source>
</reference>
<sequence>MLPCMSQLQRQWRLRRLQVWDRASPAPSGSCMRAPGQENSACRQKSVTVHFGAKDATAIAPFPVMKHEPWRPQRRRLHPPGGVRSVRRPNLALRPVQRRTALAPMPTQVNPAVRGHDRGFDSRDGSRSCRRVTSDPGRGIHLPDAATCDEPSADAMSPANRHCNLPKVIDLIRPGSWLLPSWRIAKYSGLQPVAVAEGAPAGPRQRRRGSGSYIRTEAATDGQLSRNELGTISPSARGPEVLDNSKQSRYHDRWEADFQR</sequence>
<dbReference type="AlphaFoldDB" id="A0A2U3DZ52"/>
<keyword evidence="5" id="KW-1185">Reference proteome</keyword>
<gene>
    <name evidence="3" type="ORF">PCL_02878</name>
    <name evidence="2" type="ORF">Purlil1_6899</name>
</gene>
<reference evidence="2 5" key="4">
    <citation type="journal article" date="2024" name="Microbiol. Resour. Announc.">
        <title>Genome annotations for the ascomycete fungi Trichoderma harzianum, Trichoderma aggressivum, and Purpureocillium lilacinum.</title>
        <authorList>
            <person name="Beijen E.P.W."/>
            <person name="Ohm R.A."/>
        </authorList>
    </citation>
    <scope>NUCLEOTIDE SEQUENCE [LARGE SCALE GENOMIC DNA]</scope>
    <source>
        <strain evidence="2 5">CBS 150709</strain>
    </source>
</reference>
<feature type="region of interest" description="Disordered" evidence="1">
    <location>
        <begin position="197"/>
        <end position="260"/>
    </location>
</feature>
<evidence type="ECO:0000313" key="5">
    <source>
        <dbReference type="Proteomes" id="UP001287286"/>
    </source>
</evidence>